<feature type="compositionally biased region" description="Polar residues" evidence="1">
    <location>
        <begin position="55"/>
        <end position="64"/>
    </location>
</feature>
<evidence type="ECO:0000313" key="3">
    <source>
        <dbReference type="Proteomes" id="UP000256964"/>
    </source>
</evidence>
<accession>A0A371D165</accession>
<dbReference type="EMBL" id="KZ857429">
    <property type="protein sequence ID" value="RDX46271.1"/>
    <property type="molecule type" value="Genomic_DNA"/>
</dbReference>
<reference evidence="2 3" key="1">
    <citation type="journal article" date="2018" name="Biotechnol. Biofuels">
        <title>Integrative visual omics of the white-rot fungus Polyporus brumalis exposes the biotechnological potential of its oxidative enzymes for delignifying raw plant biomass.</title>
        <authorList>
            <person name="Miyauchi S."/>
            <person name="Rancon A."/>
            <person name="Drula E."/>
            <person name="Hage H."/>
            <person name="Chaduli D."/>
            <person name="Favel A."/>
            <person name="Grisel S."/>
            <person name="Henrissat B."/>
            <person name="Herpoel-Gimbert I."/>
            <person name="Ruiz-Duenas F.J."/>
            <person name="Chevret D."/>
            <person name="Hainaut M."/>
            <person name="Lin J."/>
            <person name="Wang M."/>
            <person name="Pangilinan J."/>
            <person name="Lipzen A."/>
            <person name="Lesage-Meessen L."/>
            <person name="Navarro D."/>
            <person name="Riley R."/>
            <person name="Grigoriev I.V."/>
            <person name="Zhou S."/>
            <person name="Raouche S."/>
            <person name="Rosso M.N."/>
        </authorList>
    </citation>
    <scope>NUCLEOTIDE SEQUENCE [LARGE SCALE GENOMIC DNA]</scope>
    <source>
        <strain evidence="2 3">BRFM 1820</strain>
    </source>
</reference>
<organism evidence="2 3">
    <name type="scientific">Lentinus brumalis</name>
    <dbReference type="NCBI Taxonomy" id="2498619"/>
    <lineage>
        <taxon>Eukaryota</taxon>
        <taxon>Fungi</taxon>
        <taxon>Dikarya</taxon>
        <taxon>Basidiomycota</taxon>
        <taxon>Agaricomycotina</taxon>
        <taxon>Agaricomycetes</taxon>
        <taxon>Polyporales</taxon>
        <taxon>Polyporaceae</taxon>
        <taxon>Lentinus</taxon>
    </lineage>
</organism>
<dbReference type="AlphaFoldDB" id="A0A371D165"/>
<name>A0A371D165_9APHY</name>
<feature type="compositionally biased region" description="Polar residues" evidence="1">
    <location>
        <begin position="1"/>
        <end position="14"/>
    </location>
</feature>
<dbReference type="Proteomes" id="UP000256964">
    <property type="component" value="Unassembled WGS sequence"/>
</dbReference>
<feature type="region of interest" description="Disordered" evidence="1">
    <location>
        <begin position="1"/>
        <end position="71"/>
    </location>
</feature>
<evidence type="ECO:0000313" key="2">
    <source>
        <dbReference type="EMBL" id="RDX46271.1"/>
    </source>
</evidence>
<protein>
    <submittedName>
        <fullName evidence="2">Uncharacterized protein</fullName>
    </submittedName>
</protein>
<gene>
    <name evidence="2" type="ORF">OH76DRAFT_1457294</name>
</gene>
<sequence>MLSKINTSSMNSPDRPSRRPHGPRSACSPALGSARSAARAHYHDAWKSKAGPSKIRTSPPQTSLPHDADHEQDPLFNMLVDQCISQAPRRYHLKLVDIDPLSSDDDSPFDSLFSFTASPVESPSYAATTFAPRQPTRPAPLSLHKHSYSDASDTSCYSDMSFFSPLSPEFVVRPFSYGGGDKVDRWIHGGGLEPLMTPMVVDHKSHEHWDEGGQSDWREIIDQFLQHADGDAEEPLFPPTPRL</sequence>
<proteinExistence type="predicted"/>
<keyword evidence="3" id="KW-1185">Reference proteome</keyword>
<dbReference type="OrthoDB" id="2741604at2759"/>
<evidence type="ECO:0000256" key="1">
    <source>
        <dbReference type="SAM" id="MobiDB-lite"/>
    </source>
</evidence>